<dbReference type="PROSITE" id="PS51225">
    <property type="entry name" value="MARVEL"/>
    <property type="match status" value="1"/>
</dbReference>
<dbReference type="Pfam" id="PF01284">
    <property type="entry name" value="MARVEL"/>
    <property type="match status" value="1"/>
</dbReference>
<feature type="domain" description="MARVEL" evidence="8">
    <location>
        <begin position="18"/>
        <end position="169"/>
    </location>
</feature>
<gene>
    <name evidence="9" type="ORF">GDO54_003373</name>
</gene>
<name>A0AAV2ZNE0_PYXAD</name>
<comment type="subcellular location">
    <subcellularLocation>
        <location evidence="1">Membrane</location>
        <topology evidence="1">Multi-pass membrane protein</topology>
    </subcellularLocation>
</comment>
<dbReference type="InterPro" id="IPR008253">
    <property type="entry name" value="Marvel"/>
</dbReference>
<feature type="transmembrane region" description="Helical" evidence="7">
    <location>
        <begin position="68"/>
        <end position="89"/>
    </location>
</feature>
<evidence type="ECO:0000259" key="8">
    <source>
        <dbReference type="PROSITE" id="PS51225"/>
    </source>
</evidence>
<dbReference type="InterPro" id="IPR016579">
    <property type="entry name" value="Synaptogyrin"/>
</dbReference>
<keyword evidence="4 7" id="KW-1133">Transmembrane helix</keyword>
<comment type="similarity">
    <text evidence="2">Belongs to the synaptogyrin family.</text>
</comment>
<evidence type="ECO:0000256" key="6">
    <source>
        <dbReference type="PROSITE-ProRule" id="PRU00581"/>
    </source>
</evidence>
<evidence type="ECO:0000256" key="5">
    <source>
        <dbReference type="ARBA" id="ARBA00023136"/>
    </source>
</evidence>
<dbReference type="EMBL" id="DYDO01000011">
    <property type="protein sequence ID" value="DBA15919.1"/>
    <property type="molecule type" value="Genomic_DNA"/>
</dbReference>
<dbReference type="Proteomes" id="UP001181693">
    <property type="component" value="Unassembled WGS sequence"/>
</dbReference>
<keyword evidence="3 6" id="KW-0812">Transmembrane</keyword>
<dbReference type="PANTHER" id="PTHR10838">
    <property type="entry name" value="SYNAPTOGYRIN"/>
    <property type="match status" value="1"/>
</dbReference>
<evidence type="ECO:0000256" key="2">
    <source>
        <dbReference type="ARBA" id="ARBA00010252"/>
    </source>
</evidence>
<keyword evidence="5 6" id="KW-0472">Membrane</keyword>
<comment type="caution">
    <text evidence="9">The sequence shown here is derived from an EMBL/GenBank/DDBJ whole genome shotgun (WGS) entry which is preliminary data.</text>
</comment>
<feature type="transmembrane region" description="Helical" evidence="7">
    <location>
        <begin position="101"/>
        <end position="124"/>
    </location>
</feature>
<dbReference type="GO" id="GO:0031594">
    <property type="term" value="C:neuromuscular junction"/>
    <property type="evidence" value="ECO:0007669"/>
    <property type="project" value="TreeGrafter"/>
</dbReference>
<evidence type="ECO:0000313" key="9">
    <source>
        <dbReference type="EMBL" id="DBA15919.1"/>
    </source>
</evidence>
<evidence type="ECO:0000256" key="3">
    <source>
        <dbReference type="ARBA" id="ARBA00022692"/>
    </source>
</evidence>
<dbReference type="AlphaFoldDB" id="A0AAV2ZNE0"/>
<reference evidence="9" key="1">
    <citation type="thesis" date="2020" institute="ProQuest LLC" country="789 East Eisenhower Parkway, Ann Arbor, MI, USA">
        <title>Comparative Genomics and Chromosome Evolution.</title>
        <authorList>
            <person name="Mudd A.B."/>
        </authorList>
    </citation>
    <scope>NUCLEOTIDE SEQUENCE</scope>
    <source>
        <strain evidence="9">1538</strain>
        <tissue evidence="9">Blood</tissue>
    </source>
</reference>
<evidence type="ECO:0000256" key="4">
    <source>
        <dbReference type="ARBA" id="ARBA00022989"/>
    </source>
</evidence>
<proteinExistence type="inferred from homology"/>
<evidence type="ECO:0000313" key="10">
    <source>
        <dbReference type="Proteomes" id="UP001181693"/>
    </source>
</evidence>
<evidence type="ECO:0000256" key="7">
    <source>
        <dbReference type="SAM" id="Phobius"/>
    </source>
</evidence>
<dbReference type="GO" id="GO:0030672">
    <property type="term" value="C:synaptic vesicle membrane"/>
    <property type="evidence" value="ECO:0007669"/>
    <property type="project" value="TreeGrafter"/>
</dbReference>
<evidence type="ECO:0000256" key="1">
    <source>
        <dbReference type="ARBA" id="ARBA00004141"/>
    </source>
</evidence>
<accession>A0AAV2ZNE0</accession>
<feature type="transmembrane region" description="Helical" evidence="7">
    <location>
        <begin position="144"/>
        <end position="166"/>
    </location>
</feature>
<organism evidence="9 10">
    <name type="scientific">Pyxicephalus adspersus</name>
    <name type="common">African bullfrog</name>
    <dbReference type="NCBI Taxonomy" id="30357"/>
    <lineage>
        <taxon>Eukaryota</taxon>
        <taxon>Metazoa</taxon>
        <taxon>Chordata</taxon>
        <taxon>Craniata</taxon>
        <taxon>Vertebrata</taxon>
        <taxon>Euteleostomi</taxon>
        <taxon>Amphibia</taxon>
        <taxon>Batrachia</taxon>
        <taxon>Anura</taxon>
        <taxon>Neobatrachia</taxon>
        <taxon>Ranoidea</taxon>
        <taxon>Pyxicephalidae</taxon>
        <taxon>Pyxicephalinae</taxon>
        <taxon>Pyxicephalus</taxon>
    </lineage>
</organism>
<dbReference type="PANTHER" id="PTHR10838:SF31">
    <property type="entry name" value="SYNAPTOGYRIN-4"/>
    <property type="match status" value="1"/>
</dbReference>
<keyword evidence="10" id="KW-1185">Reference proteome</keyword>
<sequence>MKHFPSMNRLKSLPLVNFMLKPRTIARIFAWTFSLLVSAPLLSGGYQNVPTSSKLNCILNENIAACEYGIGVGIFANLMCVLYLVLDVFKLSIFTDLMQKIIFISDIVCSVLFTILWFIAFWVLTQQWSSSTPYIYPMGVESAHASITASFLSILCWAALSVLAILRFCSTSKCTTSMEAAGTTFKTKRPSSEPVSISCLQSSNKAAPLNLSSV</sequence>
<protein>
    <recommendedName>
        <fullName evidence="8">MARVEL domain-containing protein</fullName>
    </recommendedName>
</protein>